<keyword evidence="6" id="KW-0472">Membrane</keyword>
<sequence>MTQDTAGRPPAPRGAVPTRSRLARRLVAGTVAAGLAGVALVSGAPALGAGPDPSVVRPVACDPNALIAALLLANAGSGGTLSLAPGCTYTLTANQDGNGLPPITRAVSILGNDARLVRAANAAAFRLFEVRAGGDLTLAGLTLSGGSATPATAVDGGAIRIDQGGAGRFTDVTLSGNHAAAQGGAVYNAGSLSLIRCALAGNSSEVDGGAIFNTNVLTIDGSRLERNSSTNGGAITAEGKVTITNSTLTANHAIGGGAIDTRIGPISLTIDQSAISGNTAARSGGAILTTGETFLRHTTVERNTAAQDGGGIFNLQDLVVEDSQISGNTATRAGGGIDNGSVSAQAVVRRSQVTGNTALGTGGVGGGIANQDGTLVVNSSRITDNASTTAPGGVFTTTPVTVDSASTIVRNRPTNCAGSPAPVPNCFG</sequence>
<name>A0ABP9SS35_9ACTN</name>
<organism evidence="8 9">
    <name type="scientific">Rugosimonospora acidiphila</name>
    <dbReference type="NCBI Taxonomy" id="556531"/>
    <lineage>
        <taxon>Bacteria</taxon>
        <taxon>Bacillati</taxon>
        <taxon>Actinomycetota</taxon>
        <taxon>Actinomycetes</taxon>
        <taxon>Micromonosporales</taxon>
        <taxon>Micromonosporaceae</taxon>
        <taxon>Rugosimonospora</taxon>
    </lineage>
</organism>
<dbReference type="Pfam" id="PF02415">
    <property type="entry name" value="Chlam_PMP"/>
    <property type="match status" value="2"/>
</dbReference>
<dbReference type="EMBL" id="BAABJQ010000053">
    <property type="protein sequence ID" value="GAA5201737.1"/>
    <property type="molecule type" value="Genomic_DNA"/>
</dbReference>
<keyword evidence="7" id="KW-0998">Cell outer membrane</keyword>
<keyword evidence="5" id="KW-0732">Signal</keyword>
<evidence type="ECO:0008006" key="10">
    <source>
        <dbReference type="Google" id="ProtNLM"/>
    </source>
</evidence>
<evidence type="ECO:0000313" key="9">
    <source>
        <dbReference type="Proteomes" id="UP001501570"/>
    </source>
</evidence>
<dbReference type="PANTHER" id="PTHR11319">
    <property type="entry name" value="G PROTEIN-COUPLED RECEPTOR-RELATED"/>
    <property type="match status" value="1"/>
</dbReference>
<accession>A0ABP9SS35</accession>
<evidence type="ECO:0000256" key="5">
    <source>
        <dbReference type="ARBA" id="ARBA00022729"/>
    </source>
</evidence>
<evidence type="ECO:0000256" key="6">
    <source>
        <dbReference type="ARBA" id="ARBA00023136"/>
    </source>
</evidence>
<keyword evidence="9" id="KW-1185">Reference proteome</keyword>
<keyword evidence="4" id="KW-0964">Secreted</keyword>
<dbReference type="InterPro" id="IPR012334">
    <property type="entry name" value="Pectin_lyas_fold"/>
</dbReference>
<evidence type="ECO:0000256" key="7">
    <source>
        <dbReference type="ARBA" id="ARBA00023237"/>
    </source>
</evidence>
<dbReference type="Proteomes" id="UP001501570">
    <property type="component" value="Unassembled WGS sequence"/>
</dbReference>
<gene>
    <name evidence="8" type="ORF">GCM10023322_82330</name>
</gene>
<dbReference type="RefSeq" id="WP_345639184.1">
    <property type="nucleotide sequence ID" value="NZ_BAABJQ010000053.1"/>
</dbReference>
<dbReference type="InterPro" id="IPR011050">
    <property type="entry name" value="Pectin_lyase_fold/virulence"/>
</dbReference>
<comment type="caution">
    <text evidence="8">The sequence shown here is derived from an EMBL/GenBank/DDBJ whole genome shotgun (WGS) entry which is preliminary data.</text>
</comment>
<dbReference type="NCBIfam" id="TIGR01376">
    <property type="entry name" value="POMP_repeat"/>
    <property type="match status" value="1"/>
</dbReference>
<evidence type="ECO:0000256" key="2">
    <source>
        <dbReference type="ARBA" id="ARBA00004442"/>
    </source>
</evidence>
<evidence type="ECO:0000256" key="3">
    <source>
        <dbReference type="ARBA" id="ARBA00004613"/>
    </source>
</evidence>
<protein>
    <recommendedName>
        <fullName evidence="10">Right-handed parallel beta-helix repeat-containing protein</fullName>
    </recommendedName>
</protein>
<dbReference type="InterPro" id="IPR003368">
    <property type="entry name" value="POMP_repeat"/>
</dbReference>
<evidence type="ECO:0000256" key="4">
    <source>
        <dbReference type="ARBA" id="ARBA00022525"/>
    </source>
</evidence>
<reference evidence="9" key="1">
    <citation type="journal article" date="2019" name="Int. J. Syst. Evol. Microbiol.">
        <title>The Global Catalogue of Microorganisms (GCM) 10K type strain sequencing project: providing services to taxonomists for standard genome sequencing and annotation.</title>
        <authorList>
            <consortium name="The Broad Institute Genomics Platform"/>
            <consortium name="The Broad Institute Genome Sequencing Center for Infectious Disease"/>
            <person name="Wu L."/>
            <person name="Ma J."/>
        </authorList>
    </citation>
    <scope>NUCLEOTIDE SEQUENCE [LARGE SCALE GENOMIC DNA]</scope>
    <source>
        <strain evidence="9">JCM 18304</strain>
    </source>
</reference>
<dbReference type="PANTHER" id="PTHR11319:SF35">
    <property type="entry name" value="OUTER MEMBRANE PROTEIN PMPC-RELATED"/>
    <property type="match status" value="1"/>
</dbReference>
<evidence type="ECO:0000256" key="1">
    <source>
        <dbReference type="ARBA" id="ARBA00004196"/>
    </source>
</evidence>
<proteinExistence type="predicted"/>
<dbReference type="SUPFAM" id="SSF51126">
    <property type="entry name" value="Pectin lyase-like"/>
    <property type="match status" value="1"/>
</dbReference>
<comment type="subcellular location">
    <subcellularLocation>
        <location evidence="1">Cell envelope</location>
    </subcellularLocation>
    <subcellularLocation>
        <location evidence="2">Cell outer membrane</location>
    </subcellularLocation>
    <subcellularLocation>
        <location evidence="3">Secreted</location>
    </subcellularLocation>
</comment>
<evidence type="ECO:0000313" key="8">
    <source>
        <dbReference type="EMBL" id="GAA5201737.1"/>
    </source>
</evidence>
<dbReference type="Gene3D" id="2.160.20.10">
    <property type="entry name" value="Single-stranded right-handed beta-helix, Pectin lyase-like"/>
    <property type="match status" value="1"/>
</dbReference>